<name>A0A4R9C585_9FIRM</name>
<accession>A0A4R9C585</accession>
<keyword evidence="1" id="KW-0472">Membrane</keyword>
<gene>
    <name evidence="2" type="ORF">EQF91_02495</name>
</gene>
<keyword evidence="3" id="KW-1185">Reference proteome</keyword>
<reference evidence="2 3" key="1">
    <citation type="submission" date="2019-01" db="EMBL/GenBank/DDBJ databases">
        <title>Draft Genome Sequences of Helcococcus ovis Strains Isolated from the Uterus and Vagina of Dairy Cows with Metritis.</title>
        <authorList>
            <person name="Cunha F."/>
            <person name="Jeon S.J."/>
            <person name="Kutzer P."/>
            <person name="Galvao K.N."/>
        </authorList>
    </citation>
    <scope>NUCLEOTIDE SEQUENCE [LARGE SCALE GENOMIC DNA]</scope>
    <source>
        <strain evidence="2 3">KG-37</strain>
    </source>
</reference>
<feature type="transmembrane region" description="Helical" evidence="1">
    <location>
        <begin position="12"/>
        <end position="32"/>
    </location>
</feature>
<sequence length="66" mass="7610">MDIFINNKITLLLIVIFMMLISTLLYLSIKAVKTKNYKILEKYLSLYIMGVFVTGILAIINILLNK</sequence>
<dbReference type="Proteomes" id="UP000297454">
    <property type="component" value="Unassembled WGS sequence"/>
</dbReference>
<organism evidence="2 3">
    <name type="scientific">Helcococcus ovis</name>
    <dbReference type="NCBI Taxonomy" id="72026"/>
    <lineage>
        <taxon>Bacteria</taxon>
        <taxon>Bacillati</taxon>
        <taxon>Bacillota</taxon>
        <taxon>Tissierellia</taxon>
        <taxon>Tissierellales</taxon>
        <taxon>Peptoniphilaceae</taxon>
        <taxon>Helcococcus</taxon>
    </lineage>
</organism>
<keyword evidence="1" id="KW-1133">Transmembrane helix</keyword>
<comment type="caution">
    <text evidence="2">The sequence shown here is derived from an EMBL/GenBank/DDBJ whole genome shotgun (WGS) entry which is preliminary data.</text>
</comment>
<dbReference type="EMBL" id="SCFR01000005">
    <property type="protein sequence ID" value="TFF67014.1"/>
    <property type="molecule type" value="Genomic_DNA"/>
</dbReference>
<evidence type="ECO:0000313" key="2">
    <source>
        <dbReference type="EMBL" id="TFF67014.1"/>
    </source>
</evidence>
<proteinExistence type="predicted"/>
<dbReference type="GeneID" id="97030196"/>
<feature type="transmembrane region" description="Helical" evidence="1">
    <location>
        <begin position="44"/>
        <end position="64"/>
    </location>
</feature>
<evidence type="ECO:0000313" key="3">
    <source>
        <dbReference type="Proteomes" id="UP000297454"/>
    </source>
</evidence>
<protein>
    <submittedName>
        <fullName evidence="2">Uncharacterized protein</fullName>
    </submittedName>
</protein>
<keyword evidence="1" id="KW-0812">Transmembrane</keyword>
<dbReference type="RefSeq" id="WP_134711286.1">
    <property type="nucleotide sequence ID" value="NZ_CP119081.1"/>
</dbReference>
<evidence type="ECO:0000256" key="1">
    <source>
        <dbReference type="SAM" id="Phobius"/>
    </source>
</evidence>
<dbReference type="AlphaFoldDB" id="A0A4R9C585"/>